<dbReference type="PRINTS" id="PR00773">
    <property type="entry name" value="GRPEPROTEIN"/>
</dbReference>
<dbReference type="PROSITE" id="PS01071">
    <property type="entry name" value="GRPE"/>
    <property type="match status" value="1"/>
</dbReference>
<keyword evidence="5" id="KW-0346">Stress response</keyword>
<dbReference type="SUPFAM" id="SSF51064">
    <property type="entry name" value="Head domain of nucleotide exchange factor GrpE"/>
    <property type="match status" value="1"/>
</dbReference>
<evidence type="ECO:0000256" key="1">
    <source>
        <dbReference type="ARBA" id="ARBA00004496"/>
    </source>
</evidence>
<dbReference type="Gene3D" id="3.90.20.20">
    <property type="match status" value="1"/>
</dbReference>
<dbReference type="Pfam" id="PF01025">
    <property type="entry name" value="GrpE"/>
    <property type="match status" value="1"/>
</dbReference>
<keyword evidence="4" id="KW-0963">Cytoplasm</keyword>
<protein>
    <recommendedName>
        <fullName evidence="7">GrpE protein homolog</fullName>
    </recommendedName>
</protein>
<evidence type="ECO:0000256" key="5">
    <source>
        <dbReference type="ARBA" id="ARBA00023016"/>
    </source>
</evidence>
<feature type="chain" id="PRO_5030624797" description="GrpE protein homolog" evidence="10">
    <location>
        <begin position="24"/>
        <end position="305"/>
    </location>
</feature>
<dbReference type="GO" id="GO:0005759">
    <property type="term" value="C:mitochondrial matrix"/>
    <property type="evidence" value="ECO:0007669"/>
    <property type="project" value="UniProtKB-SubCell"/>
</dbReference>
<dbReference type="AlphaFoldDB" id="A0A7S0WJE9"/>
<dbReference type="InterPro" id="IPR000740">
    <property type="entry name" value="GrpE"/>
</dbReference>
<keyword evidence="6 7" id="KW-0143">Chaperone</keyword>
<dbReference type="GO" id="GO:0006457">
    <property type="term" value="P:protein folding"/>
    <property type="evidence" value="ECO:0007669"/>
    <property type="project" value="InterPro"/>
</dbReference>
<dbReference type="Gene3D" id="2.30.22.10">
    <property type="entry name" value="Head domain of nucleotide exchange factor GrpE"/>
    <property type="match status" value="1"/>
</dbReference>
<dbReference type="PANTHER" id="PTHR21237">
    <property type="entry name" value="GRPE PROTEIN"/>
    <property type="match status" value="1"/>
</dbReference>
<proteinExistence type="inferred from homology"/>
<evidence type="ECO:0000256" key="6">
    <source>
        <dbReference type="ARBA" id="ARBA00023186"/>
    </source>
</evidence>
<feature type="signal peptide" evidence="10">
    <location>
        <begin position="1"/>
        <end position="23"/>
    </location>
</feature>
<dbReference type="InterPro" id="IPR013805">
    <property type="entry name" value="GrpE_CC"/>
</dbReference>
<comment type="subcellular location">
    <subcellularLocation>
        <location evidence="1">Cytoplasm</location>
    </subcellularLocation>
    <subcellularLocation>
        <location evidence="7">Mitochondrion matrix</location>
    </subcellularLocation>
</comment>
<evidence type="ECO:0000256" key="3">
    <source>
        <dbReference type="ARBA" id="ARBA00011738"/>
    </source>
</evidence>
<keyword evidence="10" id="KW-0732">Signal</keyword>
<evidence type="ECO:0000256" key="10">
    <source>
        <dbReference type="SAM" id="SignalP"/>
    </source>
</evidence>
<feature type="compositionally biased region" description="Basic and acidic residues" evidence="9">
    <location>
        <begin position="295"/>
        <end position="305"/>
    </location>
</feature>
<evidence type="ECO:0000256" key="2">
    <source>
        <dbReference type="ARBA" id="ARBA00009054"/>
    </source>
</evidence>
<feature type="region of interest" description="Disordered" evidence="9">
    <location>
        <begin position="286"/>
        <end position="305"/>
    </location>
</feature>
<evidence type="ECO:0000256" key="9">
    <source>
        <dbReference type="SAM" id="MobiDB-lite"/>
    </source>
</evidence>
<name>A0A7S0WJE9_9CRYP</name>
<dbReference type="GO" id="GO:0051087">
    <property type="term" value="F:protein-folding chaperone binding"/>
    <property type="evidence" value="ECO:0007669"/>
    <property type="project" value="InterPro"/>
</dbReference>
<comment type="subunit">
    <text evidence="3">Homodimer.</text>
</comment>
<dbReference type="CDD" id="cd00446">
    <property type="entry name" value="GrpE"/>
    <property type="match status" value="1"/>
</dbReference>
<organism evidence="11">
    <name type="scientific">Hemiselmis tepida</name>
    <dbReference type="NCBI Taxonomy" id="464990"/>
    <lineage>
        <taxon>Eukaryota</taxon>
        <taxon>Cryptophyceae</taxon>
        <taxon>Cryptomonadales</taxon>
        <taxon>Hemiselmidaceae</taxon>
        <taxon>Hemiselmis</taxon>
    </lineage>
</organism>
<dbReference type="InterPro" id="IPR009012">
    <property type="entry name" value="GrpE_head"/>
</dbReference>
<dbReference type="GO" id="GO:0051082">
    <property type="term" value="F:unfolded protein binding"/>
    <property type="evidence" value="ECO:0007669"/>
    <property type="project" value="TreeGrafter"/>
</dbReference>
<feature type="compositionally biased region" description="Acidic residues" evidence="9">
    <location>
        <begin position="76"/>
        <end position="100"/>
    </location>
</feature>
<reference evidence="11" key="1">
    <citation type="submission" date="2021-01" db="EMBL/GenBank/DDBJ databases">
        <authorList>
            <person name="Corre E."/>
            <person name="Pelletier E."/>
            <person name="Niang G."/>
            <person name="Scheremetjew M."/>
            <person name="Finn R."/>
            <person name="Kale V."/>
            <person name="Holt S."/>
            <person name="Cochrane G."/>
            <person name="Meng A."/>
            <person name="Brown T."/>
            <person name="Cohen L."/>
        </authorList>
    </citation>
    <scope>NUCLEOTIDE SEQUENCE</scope>
    <source>
        <strain evidence="11">CCMP443</strain>
    </source>
</reference>
<dbReference type="SUPFAM" id="SSF58014">
    <property type="entry name" value="Coiled-coil domain of nucleotide exchange factor GrpE"/>
    <property type="match status" value="1"/>
</dbReference>
<dbReference type="GO" id="GO:0000774">
    <property type="term" value="F:adenyl-nucleotide exchange factor activity"/>
    <property type="evidence" value="ECO:0007669"/>
    <property type="project" value="InterPro"/>
</dbReference>
<comment type="function">
    <text evidence="7">Essential component of the PAM complex, a complex required for the translocation of transit peptide-containing proteins from the inner membrane into the mitochondrial matrix in an ATP-dependent manner.</text>
</comment>
<dbReference type="EMBL" id="HBFN01038670">
    <property type="protein sequence ID" value="CAD8808768.1"/>
    <property type="molecule type" value="Transcribed_RNA"/>
</dbReference>
<evidence type="ECO:0000256" key="4">
    <source>
        <dbReference type="ARBA" id="ARBA00022490"/>
    </source>
</evidence>
<sequence length="305" mass="32433">MQRATALALLGLSALVLLPGSSSFSISPLAPPSSTSPLSTRAPPFAALGAPLLRSPHQTQGFPVLRMAEEGKESKEEEEAAPEAAAEEAAAEEEAPEEDPFAGLALDSPEFLKRKIEILEKELSDAQADTASLDDLVKRNILKTSSAAELKDTYIRLAADFENFRRRSATDLTNAKNAALTSVLKDMVTVLDNFELAAANVKPETDKEESIKSSYDALGKQLTNSLTKLGVVAIDPLGEEFNPMLHDAIQQAESTEYAEGKVCQALQRGYKVGEQTLRAAVVVVSAGPGPEGGEEPAKEEAAAEE</sequence>
<evidence type="ECO:0000256" key="7">
    <source>
        <dbReference type="RuleBase" id="RU000640"/>
    </source>
</evidence>
<evidence type="ECO:0000256" key="8">
    <source>
        <dbReference type="RuleBase" id="RU004478"/>
    </source>
</evidence>
<dbReference type="PANTHER" id="PTHR21237:SF40">
    <property type="entry name" value="CELL CYCLE AND APOPTOSIS REGULATOR PROTEIN 2"/>
    <property type="match status" value="1"/>
</dbReference>
<gene>
    <name evidence="11" type="ORF">HTEP1355_LOCUS22449</name>
</gene>
<dbReference type="HAMAP" id="MF_01151">
    <property type="entry name" value="GrpE"/>
    <property type="match status" value="1"/>
</dbReference>
<feature type="region of interest" description="Disordered" evidence="9">
    <location>
        <begin position="49"/>
        <end position="104"/>
    </location>
</feature>
<dbReference type="FunFam" id="2.30.22.10:FF:000001">
    <property type="entry name" value="Protein GrpE"/>
    <property type="match status" value="1"/>
</dbReference>
<comment type="similarity">
    <text evidence="2 8">Belongs to the GrpE family.</text>
</comment>
<keyword evidence="7" id="KW-0496">Mitochondrion</keyword>
<dbReference type="GO" id="GO:0042803">
    <property type="term" value="F:protein homodimerization activity"/>
    <property type="evidence" value="ECO:0007669"/>
    <property type="project" value="InterPro"/>
</dbReference>
<accession>A0A7S0WJE9</accession>
<evidence type="ECO:0000313" key="11">
    <source>
        <dbReference type="EMBL" id="CAD8808768.1"/>
    </source>
</evidence>